<protein>
    <recommendedName>
        <fullName evidence="6">Carbohydrate kinase FGGY C-terminal domain-containing protein</fullName>
    </recommendedName>
</protein>
<dbReference type="PANTHER" id="PTHR10196:SF69">
    <property type="entry name" value="GLYCEROL KINASE"/>
    <property type="match status" value="1"/>
</dbReference>
<dbReference type="InterPro" id="IPR043129">
    <property type="entry name" value="ATPase_NBD"/>
</dbReference>
<dbReference type="AlphaFoldDB" id="X0VGN9"/>
<evidence type="ECO:0000256" key="1">
    <source>
        <dbReference type="ARBA" id="ARBA00009156"/>
    </source>
</evidence>
<evidence type="ECO:0000256" key="3">
    <source>
        <dbReference type="ARBA" id="ARBA00022741"/>
    </source>
</evidence>
<evidence type="ECO:0000259" key="6">
    <source>
        <dbReference type="Pfam" id="PF02782"/>
    </source>
</evidence>
<proteinExistence type="inferred from homology"/>
<dbReference type="SUPFAM" id="SSF53067">
    <property type="entry name" value="Actin-like ATPase domain"/>
    <property type="match status" value="1"/>
</dbReference>
<dbReference type="GO" id="GO:0005524">
    <property type="term" value="F:ATP binding"/>
    <property type="evidence" value="ECO:0007669"/>
    <property type="project" value="UniProtKB-KW"/>
</dbReference>
<dbReference type="GO" id="GO:0004370">
    <property type="term" value="F:glycerol kinase activity"/>
    <property type="evidence" value="ECO:0007669"/>
    <property type="project" value="TreeGrafter"/>
</dbReference>
<feature type="domain" description="Carbohydrate kinase FGGY C-terminal" evidence="6">
    <location>
        <begin position="2"/>
        <end position="166"/>
    </location>
</feature>
<dbReference type="Pfam" id="PF02782">
    <property type="entry name" value="FGGY_C"/>
    <property type="match status" value="1"/>
</dbReference>
<dbReference type="InterPro" id="IPR018483">
    <property type="entry name" value="Carb_kinase_FGGY_CS"/>
</dbReference>
<comment type="similarity">
    <text evidence="1">Belongs to the FGGY kinase family.</text>
</comment>
<comment type="caution">
    <text evidence="7">The sequence shown here is derived from an EMBL/GenBank/DDBJ whole genome shotgun (WGS) entry which is preliminary data.</text>
</comment>
<reference evidence="7" key="1">
    <citation type="journal article" date="2014" name="Front. Microbiol.">
        <title>High frequency of phylogenetically diverse reductive dehalogenase-homologous genes in deep subseafloor sedimentary metagenomes.</title>
        <authorList>
            <person name="Kawai M."/>
            <person name="Futagami T."/>
            <person name="Toyoda A."/>
            <person name="Takaki Y."/>
            <person name="Nishi S."/>
            <person name="Hori S."/>
            <person name="Arai W."/>
            <person name="Tsubouchi T."/>
            <person name="Morono Y."/>
            <person name="Uchiyama I."/>
            <person name="Ito T."/>
            <person name="Fujiyama A."/>
            <person name="Inagaki F."/>
            <person name="Takami H."/>
        </authorList>
    </citation>
    <scope>NUCLEOTIDE SEQUENCE</scope>
    <source>
        <strain evidence="7">Expedition CK06-06</strain>
    </source>
</reference>
<keyword evidence="2" id="KW-0808">Transferase</keyword>
<keyword evidence="5" id="KW-0067">ATP-binding</keyword>
<dbReference type="Gene3D" id="3.30.420.40">
    <property type="match status" value="1"/>
</dbReference>
<feature type="non-terminal residue" evidence="7">
    <location>
        <position position="1"/>
    </location>
</feature>
<evidence type="ECO:0000256" key="5">
    <source>
        <dbReference type="ARBA" id="ARBA00022840"/>
    </source>
</evidence>
<keyword evidence="3" id="KW-0547">Nucleotide-binding</keyword>
<dbReference type="InterPro" id="IPR018485">
    <property type="entry name" value="FGGY_C"/>
</dbReference>
<evidence type="ECO:0000256" key="4">
    <source>
        <dbReference type="ARBA" id="ARBA00022777"/>
    </source>
</evidence>
<dbReference type="GO" id="GO:0019563">
    <property type="term" value="P:glycerol catabolic process"/>
    <property type="evidence" value="ECO:0007669"/>
    <property type="project" value="TreeGrafter"/>
</dbReference>
<keyword evidence="4" id="KW-0418">Kinase</keyword>
<dbReference type="PROSITE" id="PS00445">
    <property type="entry name" value="FGGY_KINASES_2"/>
    <property type="match status" value="1"/>
</dbReference>
<evidence type="ECO:0000313" key="7">
    <source>
        <dbReference type="EMBL" id="GAG10382.1"/>
    </source>
</evidence>
<dbReference type="PANTHER" id="PTHR10196">
    <property type="entry name" value="SUGAR KINASE"/>
    <property type="match status" value="1"/>
</dbReference>
<evidence type="ECO:0000256" key="2">
    <source>
        <dbReference type="ARBA" id="ARBA00022679"/>
    </source>
</evidence>
<dbReference type="EMBL" id="BARS01020699">
    <property type="protein sequence ID" value="GAG10382.1"/>
    <property type="molecule type" value="Genomic_DNA"/>
</dbReference>
<accession>X0VGN9</accession>
<organism evidence="7">
    <name type="scientific">marine sediment metagenome</name>
    <dbReference type="NCBI Taxonomy" id="412755"/>
    <lineage>
        <taxon>unclassified sequences</taxon>
        <taxon>metagenomes</taxon>
        <taxon>ecological metagenomes</taxon>
    </lineage>
</organism>
<name>X0VGN9_9ZZZZ</name>
<dbReference type="GO" id="GO:0005829">
    <property type="term" value="C:cytosol"/>
    <property type="evidence" value="ECO:0007669"/>
    <property type="project" value="TreeGrafter"/>
</dbReference>
<sequence length="218" mass="23575">RHGLLTTLACSLDGKAEYALEGSVFIAGAAIQWLQDLGLIREAEDSEQLAMEIKDTGGVYLVPAFVGLGAPHWDMYARGTLVGLTRGSGRAQVVRAAVESIAYQVTDVLEAMVANSCLRLAEIRVDGGAATNDFLAQFQAGIAGVEVSRPKMLETTALGAAYLAGLGIGFWKSGQEIEALREIGQRFMPHMEAIERQALRRGWERALERAKGWLIVEE</sequence>
<gene>
    <name evidence="7" type="ORF">S01H1_33349</name>
</gene>